<feature type="compositionally biased region" description="Polar residues" evidence="1">
    <location>
        <begin position="262"/>
        <end position="279"/>
    </location>
</feature>
<feature type="compositionally biased region" description="Low complexity" evidence="1">
    <location>
        <begin position="827"/>
        <end position="848"/>
    </location>
</feature>
<name>A0AAI8VCP5_9PEZI</name>
<feature type="compositionally biased region" description="Pro residues" evidence="1">
    <location>
        <begin position="489"/>
        <end position="511"/>
    </location>
</feature>
<feature type="region of interest" description="Disordered" evidence="1">
    <location>
        <begin position="350"/>
        <end position="997"/>
    </location>
</feature>
<protein>
    <submittedName>
        <fullName evidence="2">Uu.00g049750.m01.CDS01</fullName>
    </submittedName>
</protein>
<feature type="compositionally biased region" description="Polar residues" evidence="1">
    <location>
        <begin position="614"/>
        <end position="633"/>
    </location>
</feature>
<proteinExistence type="predicted"/>
<feature type="compositionally biased region" description="Polar residues" evidence="1">
    <location>
        <begin position="796"/>
        <end position="809"/>
    </location>
</feature>
<comment type="caution">
    <text evidence="2">The sequence shown here is derived from an EMBL/GenBank/DDBJ whole genome shotgun (WGS) entry which is preliminary data.</text>
</comment>
<feature type="compositionally biased region" description="Low complexity" evidence="1">
    <location>
        <begin position="956"/>
        <end position="968"/>
    </location>
</feature>
<feature type="compositionally biased region" description="Polar residues" evidence="1">
    <location>
        <begin position="220"/>
        <end position="229"/>
    </location>
</feature>
<feature type="compositionally biased region" description="Polar residues" evidence="1">
    <location>
        <begin position="657"/>
        <end position="682"/>
    </location>
</feature>
<evidence type="ECO:0000256" key="1">
    <source>
        <dbReference type="SAM" id="MobiDB-lite"/>
    </source>
</evidence>
<feature type="compositionally biased region" description="Polar residues" evidence="1">
    <location>
        <begin position="747"/>
        <end position="758"/>
    </location>
</feature>
<feature type="compositionally biased region" description="Polar residues" evidence="1">
    <location>
        <begin position="768"/>
        <end position="784"/>
    </location>
</feature>
<feature type="compositionally biased region" description="Polar residues" evidence="1">
    <location>
        <begin position="849"/>
        <end position="885"/>
    </location>
</feature>
<dbReference type="EMBL" id="CAUWAG010000003">
    <property type="protein sequence ID" value="CAJ2502122.1"/>
    <property type="molecule type" value="Genomic_DNA"/>
</dbReference>
<feature type="compositionally biased region" description="Polar residues" evidence="1">
    <location>
        <begin position="564"/>
        <end position="592"/>
    </location>
</feature>
<feature type="region of interest" description="Disordered" evidence="1">
    <location>
        <begin position="212"/>
        <end position="289"/>
    </location>
</feature>
<feature type="compositionally biased region" description="Low complexity" evidence="1">
    <location>
        <begin position="602"/>
        <end position="613"/>
    </location>
</feature>
<keyword evidence="3" id="KW-1185">Reference proteome</keyword>
<feature type="compositionally biased region" description="Low complexity" evidence="1">
    <location>
        <begin position="886"/>
        <end position="904"/>
    </location>
</feature>
<feature type="compositionally biased region" description="Low complexity" evidence="1">
    <location>
        <begin position="535"/>
        <end position="544"/>
    </location>
</feature>
<dbReference type="Proteomes" id="UP001295740">
    <property type="component" value="Unassembled WGS sequence"/>
</dbReference>
<gene>
    <name evidence="2" type="ORF">KHLLAP_LOCUS2590</name>
</gene>
<dbReference type="AlphaFoldDB" id="A0AAI8VCP5"/>
<feature type="compositionally biased region" description="Low complexity" evidence="1">
    <location>
        <begin position="917"/>
        <end position="948"/>
    </location>
</feature>
<feature type="compositionally biased region" description="Low complexity" evidence="1">
    <location>
        <begin position="367"/>
        <end position="385"/>
    </location>
</feature>
<organism evidence="2 3">
    <name type="scientific">Anthostomella pinea</name>
    <dbReference type="NCBI Taxonomy" id="933095"/>
    <lineage>
        <taxon>Eukaryota</taxon>
        <taxon>Fungi</taxon>
        <taxon>Dikarya</taxon>
        <taxon>Ascomycota</taxon>
        <taxon>Pezizomycotina</taxon>
        <taxon>Sordariomycetes</taxon>
        <taxon>Xylariomycetidae</taxon>
        <taxon>Xylariales</taxon>
        <taxon>Xylariaceae</taxon>
        <taxon>Anthostomella</taxon>
    </lineage>
</organism>
<feature type="compositionally biased region" description="Low complexity" evidence="1">
    <location>
        <begin position="711"/>
        <end position="729"/>
    </location>
</feature>
<reference evidence="2" key="1">
    <citation type="submission" date="2023-10" db="EMBL/GenBank/DDBJ databases">
        <authorList>
            <person name="Hackl T."/>
        </authorList>
    </citation>
    <scope>NUCLEOTIDE SEQUENCE</scope>
</reference>
<feature type="compositionally biased region" description="Polar residues" evidence="1">
    <location>
        <begin position="969"/>
        <end position="978"/>
    </location>
</feature>
<feature type="compositionally biased region" description="Polar residues" evidence="1">
    <location>
        <begin position="354"/>
        <end position="366"/>
    </location>
</feature>
<feature type="compositionally biased region" description="Polar residues" evidence="1">
    <location>
        <begin position="730"/>
        <end position="739"/>
    </location>
</feature>
<accession>A0AAI8VCP5</accession>
<sequence length="1012" mass="107200">MDALLDPPRSNMACNSVEDLQNHLHNILASKSSDTRAEHSSLTFELRQHTTFHLTEESDNGGADGVDFAQSQQLPVLRTVMASETVQNQPSDDPVLQRAVAKHIVSAMGAVDGSLWTVRQVTRGAQGWTLTYICEDSLQAWNRANAKNAERPVIGGYSGNGGLDPINLSRPAFDCRGTLTIAFSKSSRGVVVKYEHTPLHKSVTQLVERLLPSLPPPPVSNGNTFSQRTPKAKRPPPAEGEEGSRKKRRKKAKAPMDDGAPDTQSATQDNTATQGTSQEGVHLTSIVNVPPAEAERRRLVAIELLTGKDIEPSTLSAEQFNIFANQAPNLQTASLEMLAKYGAERLRIVHPDDNNASGSSTPAQAQSANATPANGTASAAASSETPTKKRRSKKKKSEGAPAEDVSIGDGAVIPLEQTGELGTTESTLKPRVRKTRGSCDTCKQRKVKSENAAEAGGESDGAGEAEQTEGSGQHQAPVPVETQPEPAVVAPPSPSPPPPRQSQPQPQPQTQPDPDNEEFIPDPNILSGPTEHHQAIAAQAAQAASNNYYQPQSTGLTFPAVNHPQPSAGNTSVLGLTSPQSESHGDVSQSSAGFPFPATAHSSQQAQQSQQSQGLTFPTTTAPSSNHNRQASAPSGRRSLPSGQSKQTPVPPLTIPAQASNWNASPSTGHATASAISPTMKQAQAAKRPRSRKSGPEATQQPYEGMKQATAVSQLSQAPAPAPSQQSVVTRSPYQSSARVKSRQGRRSQTGTPVSNAPRQPPPAPQITAHQPATTTASYNTPPTASAIPNYDPYSRYNSGRTNNQYAETTTDHGSSRIAYEPGSYQTNPNPTTTATTTYSAAPSYDYTQRSSTNSLSQALNPSAEYGSSTSSPTSNQWPTSQTRGAQSQSTSSYSMPSAPAPNSHAYETRSSDTRASNQTSSYNQPQSQPYGSYSSQQPNPAQPSQQNWYGFTAANNSSSNSSSNSNNQATYGSNRSSGYGAPRPNVSGYPTYGGSDEQSIYDLLRASGSNN</sequence>
<evidence type="ECO:0000313" key="2">
    <source>
        <dbReference type="EMBL" id="CAJ2502122.1"/>
    </source>
</evidence>
<feature type="compositionally biased region" description="Polar residues" evidence="1">
    <location>
        <begin position="545"/>
        <end position="556"/>
    </location>
</feature>
<evidence type="ECO:0000313" key="3">
    <source>
        <dbReference type="Proteomes" id="UP001295740"/>
    </source>
</evidence>